<dbReference type="Pfam" id="PF01066">
    <property type="entry name" value="CDP-OH_P_transf"/>
    <property type="match status" value="1"/>
</dbReference>
<evidence type="ECO:0000256" key="2">
    <source>
        <dbReference type="RuleBase" id="RU003750"/>
    </source>
</evidence>
<dbReference type="GO" id="GO:0008654">
    <property type="term" value="P:phospholipid biosynthetic process"/>
    <property type="evidence" value="ECO:0007669"/>
    <property type="project" value="InterPro"/>
</dbReference>
<comment type="similarity">
    <text evidence="2">Belongs to the CDP-alcohol phosphatidyltransferase class-I family.</text>
</comment>
<feature type="transmembrane region" description="Helical" evidence="3">
    <location>
        <begin position="186"/>
        <end position="204"/>
    </location>
</feature>
<dbReference type="InterPro" id="IPR000462">
    <property type="entry name" value="CDP-OH_P_trans"/>
</dbReference>
<evidence type="ECO:0008006" key="6">
    <source>
        <dbReference type="Google" id="ProtNLM"/>
    </source>
</evidence>
<feature type="transmembrane region" description="Helical" evidence="3">
    <location>
        <begin position="98"/>
        <end position="121"/>
    </location>
</feature>
<gene>
    <name evidence="4" type="ORF">UABAM_03292</name>
</gene>
<feature type="transmembrane region" description="Helical" evidence="3">
    <location>
        <begin position="269"/>
        <end position="288"/>
    </location>
</feature>
<keyword evidence="3" id="KW-0472">Membrane</keyword>
<dbReference type="Proteomes" id="UP000326354">
    <property type="component" value="Chromosome"/>
</dbReference>
<feature type="transmembrane region" description="Helical" evidence="3">
    <location>
        <begin position="39"/>
        <end position="61"/>
    </location>
</feature>
<evidence type="ECO:0000256" key="1">
    <source>
        <dbReference type="ARBA" id="ARBA00022679"/>
    </source>
</evidence>
<keyword evidence="5" id="KW-1185">Reference proteome</keyword>
<keyword evidence="3" id="KW-1133">Transmembrane helix</keyword>
<proteinExistence type="inferred from homology"/>
<accession>A0A5S9F448</accession>
<name>A0A5S9F448_UABAM</name>
<dbReference type="KEGG" id="uam:UABAM_03292"/>
<dbReference type="Gene3D" id="1.20.120.1760">
    <property type="match status" value="1"/>
</dbReference>
<dbReference type="OrthoDB" id="9796672at2"/>
<keyword evidence="3" id="KW-0812">Transmembrane</keyword>
<dbReference type="InterPro" id="IPR048254">
    <property type="entry name" value="CDP_ALCOHOL_P_TRANSF_CS"/>
</dbReference>
<dbReference type="PROSITE" id="PS00379">
    <property type="entry name" value="CDP_ALCOHOL_P_TRANSF"/>
    <property type="match status" value="1"/>
</dbReference>
<protein>
    <recommendedName>
        <fullName evidence="6">CDP-alcohol phosphatidyltransferase</fullName>
    </recommendedName>
</protein>
<feature type="transmembrane region" description="Helical" evidence="3">
    <location>
        <begin position="12"/>
        <end position="33"/>
    </location>
</feature>
<dbReference type="RefSeq" id="WP_151969058.1">
    <property type="nucleotide sequence ID" value="NZ_AP019860.1"/>
</dbReference>
<feature type="transmembrane region" description="Helical" evidence="3">
    <location>
        <begin position="73"/>
        <end position="92"/>
    </location>
</feature>
<keyword evidence="1 2" id="KW-0808">Transferase</keyword>
<reference evidence="4 5" key="1">
    <citation type="submission" date="2019-08" db="EMBL/GenBank/DDBJ databases">
        <title>Complete genome sequence of Candidatus Uab amorphum.</title>
        <authorList>
            <person name="Shiratori T."/>
            <person name="Suzuki S."/>
            <person name="Kakizawa Y."/>
            <person name="Ishida K."/>
        </authorList>
    </citation>
    <scope>NUCLEOTIDE SEQUENCE [LARGE SCALE GENOMIC DNA]</scope>
    <source>
        <strain evidence="4 5">SRT547</strain>
    </source>
</reference>
<organism evidence="4 5">
    <name type="scientific">Uabimicrobium amorphum</name>
    <dbReference type="NCBI Taxonomy" id="2596890"/>
    <lineage>
        <taxon>Bacteria</taxon>
        <taxon>Pseudomonadati</taxon>
        <taxon>Planctomycetota</taxon>
        <taxon>Candidatus Uabimicrobiia</taxon>
        <taxon>Candidatus Uabimicrobiales</taxon>
        <taxon>Candidatus Uabimicrobiaceae</taxon>
        <taxon>Candidatus Uabimicrobium</taxon>
    </lineage>
</organism>
<evidence type="ECO:0000313" key="5">
    <source>
        <dbReference type="Proteomes" id="UP000326354"/>
    </source>
</evidence>
<feature type="transmembrane region" description="Helical" evidence="3">
    <location>
        <begin position="244"/>
        <end position="263"/>
    </location>
</feature>
<dbReference type="GO" id="GO:0016020">
    <property type="term" value="C:membrane"/>
    <property type="evidence" value="ECO:0007669"/>
    <property type="project" value="InterPro"/>
</dbReference>
<dbReference type="InterPro" id="IPR043130">
    <property type="entry name" value="CDP-OH_PTrfase_TM_dom"/>
</dbReference>
<evidence type="ECO:0000313" key="4">
    <source>
        <dbReference type="EMBL" id="BBM84931.1"/>
    </source>
</evidence>
<feature type="transmembrane region" description="Helical" evidence="3">
    <location>
        <begin position="210"/>
        <end position="232"/>
    </location>
</feature>
<feature type="transmembrane region" description="Helical" evidence="3">
    <location>
        <begin position="300"/>
        <end position="333"/>
    </location>
</feature>
<dbReference type="EMBL" id="AP019860">
    <property type="protein sequence ID" value="BBM84931.1"/>
    <property type="molecule type" value="Genomic_DNA"/>
</dbReference>
<dbReference type="GO" id="GO:0016780">
    <property type="term" value="F:phosphotransferase activity, for other substituted phosphate groups"/>
    <property type="evidence" value="ECO:0007669"/>
    <property type="project" value="InterPro"/>
</dbReference>
<evidence type="ECO:0000256" key="3">
    <source>
        <dbReference type="SAM" id="Phobius"/>
    </source>
</evidence>
<feature type="transmembrane region" description="Helical" evidence="3">
    <location>
        <begin position="157"/>
        <end position="174"/>
    </location>
</feature>
<dbReference type="AlphaFoldDB" id="A0A5S9F448"/>
<sequence>MLVDKPSPPQVNRLVVFFVMAVTTVALGIKYFYIENFHWYFSGICSVFLGVLFQRFSSLNYCDDSRVYCDVGLANYITLFRGGCIAIMSGYLGNSLDLFLAFLYLFVVVLDVADGFVARMTNHISVFGEKMDTECDALGMFVATVICVQQQQLPMVYIFVGLFRYFFILHILCRRNKELFALPPSNFRRFLAGLHMVFIAVALFPMVDPVVLTPISFVFVLPFYTIFIRDWLWVIGVLPDKKGYYTAISSLCSLCFFKIIPILLSGSLFFVFAVDHVSIGISSLLFLCSFSNLLQISIRFTSLLVIILFCFTFVFMTPGLYTTTALAIIVVFLGSNIR</sequence>